<protein>
    <recommendedName>
        <fullName evidence="4">F-box domain-containing protein</fullName>
    </recommendedName>
</protein>
<feature type="domain" description="F-box" evidence="4">
    <location>
        <begin position="182"/>
        <end position="221"/>
    </location>
</feature>
<dbReference type="SUPFAM" id="SSF117281">
    <property type="entry name" value="Kelch motif"/>
    <property type="match status" value="1"/>
</dbReference>
<feature type="region of interest" description="Disordered" evidence="3">
    <location>
        <begin position="1"/>
        <end position="27"/>
    </location>
</feature>
<reference evidence="5 6" key="1">
    <citation type="submission" date="2024-09" db="EMBL/GenBank/DDBJ databases">
        <title>Chromosome-scale assembly of Riccia fluitans.</title>
        <authorList>
            <person name="Paukszto L."/>
            <person name="Sawicki J."/>
            <person name="Karawczyk K."/>
            <person name="Piernik-Szablinska J."/>
            <person name="Szczecinska M."/>
            <person name="Mazdziarz M."/>
        </authorList>
    </citation>
    <scope>NUCLEOTIDE SEQUENCE [LARGE SCALE GENOMIC DNA]</scope>
    <source>
        <strain evidence="5">Rf_01</strain>
        <tissue evidence="5">Aerial parts of the thallus</tissue>
    </source>
</reference>
<accession>A0ABD1YYH4</accession>
<comment type="caution">
    <text evidence="5">The sequence shown here is derived from an EMBL/GenBank/DDBJ whole genome shotgun (WGS) entry which is preliminary data.</text>
</comment>
<keyword evidence="6" id="KW-1185">Reference proteome</keyword>
<proteinExistence type="predicted"/>
<dbReference type="InterPro" id="IPR015915">
    <property type="entry name" value="Kelch-typ_b-propeller"/>
</dbReference>
<dbReference type="Pfam" id="PF00646">
    <property type="entry name" value="F-box"/>
    <property type="match status" value="1"/>
</dbReference>
<evidence type="ECO:0000259" key="4">
    <source>
        <dbReference type="Pfam" id="PF00646"/>
    </source>
</evidence>
<feature type="compositionally biased region" description="Basic and acidic residues" evidence="3">
    <location>
        <begin position="1"/>
        <end position="14"/>
    </location>
</feature>
<keyword evidence="2" id="KW-0677">Repeat</keyword>
<dbReference type="EMBL" id="JBHFFA010000003">
    <property type="protein sequence ID" value="KAL2635825.1"/>
    <property type="molecule type" value="Genomic_DNA"/>
</dbReference>
<dbReference type="InterPro" id="IPR001810">
    <property type="entry name" value="F-box_dom"/>
</dbReference>
<dbReference type="AlphaFoldDB" id="A0ABD1YYH4"/>
<gene>
    <name evidence="5" type="ORF">R1flu_007304</name>
</gene>
<dbReference type="PANTHER" id="PTHR46344:SF16">
    <property type="entry name" value="KELCH MOTIF FAMILY PROTEIN, EXPRESSED"/>
    <property type="match status" value="1"/>
</dbReference>
<evidence type="ECO:0000256" key="2">
    <source>
        <dbReference type="ARBA" id="ARBA00022737"/>
    </source>
</evidence>
<name>A0ABD1YYH4_9MARC</name>
<evidence type="ECO:0000313" key="6">
    <source>
        <dbReference type="Proteomes" id="UP001605036"/>
    </source>
</evidence>
<dbReference type="CDD" id="cd22152">
    <property type="entry name" value="F-box_AtAFR-like"/>
    <property type="match status" value="1"/>
</dbReference>
<evidence type="ECO:0000313" key="5">
    <source>
        <dbReference type="EMBL" id="KAL2635825.1"/>
    </source>
</evidence>
<evidence type="ECO:0000256" key="1">
    <source>
        <dbReference type="ARBA" id="ARBA00022441"/>
    </source>
</evidence>
<dbReference type="PANTHER" id="PTHR46344">
    <property type="entry name" value="OS02G0202900 PROTEIN"/>
    <property type="match status" value="1"/>
</dbReference>
<dbReference type="Gene3D" id="2.120.10.80">
    <property type="entry name" value="Kelch-type beta propeller"/>
    <property type="match status" value="1"/>
</dbReference>
<dbReference type="SMART" id="SM00612">
    <property type="entry name" value="Kelch"/>
    <property type="match status" value="2"/>
</dbReference>
<evidence type="ECO:0000256" key="3">
    <source>
        <dbReference type="SAM" id="MobiDB-lite"/>
    </source>
</evidence>
<organism evidence="5 6">
    <name type="scientific">Riccia fluitans</name>
    <dbReference type="NCBI Taxonomy" id="41844"/>
    <lineage>
        <taxon>Eukaryota</taxon>
        <taxon>Viridiplantae</taxon>
        <taxon>Streptophyta</taxon>
        <taxon>Embryophyta</taxon>
        <taxon>Marchantiophyta</taxon>
        <taxon>Marchantiopsida</taxon>
        <taxon>Marchantiidae</taxon>
        <taxon>Marchantiales</taxon>
        <taxon>Ricciaceae</taxon>
        <taxon>Riccia</taxon>
    </lineage>
</organism>
<dbReference type="InterPro" id="IPR006652">
    <property type="entry name" value="Kelch_1"/>
</dbReference>
<dbReference type="Proteomes" id="UP001605036">
    <property type="component" value="Unassembled WGS sequence"/>
</dbReference>
<keyword evidence="1" id="KW-0880">Kelch repeat</keyword>
<dbReference type="Pfam" id="PF01344">
    <property type="entry name" value="Kelch_1"/>
    <property type="match status" value="2"/>
</dbReference>
<sequence>MTFRVAGEEKDQRNLGETPISVRSSSVLGRSKESKAKLLAAARLDYNSPSPAFSWSLLARSRGPRKAEKNPRGPRFLSRVGTIRKANLKRIAGFNQGKVVSYRGRDQKQVITASAMHRSIHPAQVETAACYCGVDAGLTVGARKFVPTAGHCVRPDIKSAIALPRSKPSKGDRHKMPSELLPGLPDDLAIACLIRVPRIFHRKLRIVCKRWYRLLAGNYFYSLRSRLGMAEEWIYVIKRDRDGRISWHAFDPRHQLWQPLPPVPVEYGEALGFGCAVLSGCHLYLFGGKDPMKGSMRRVVYYSARTNKWHRAPDMLRRRHFFGCCVINNCLYVAGGECEGIHRSLRSAEVYDPNKGKWSFIQEMSTAMVPFIGVVYGGRWFLKGLGSHRQVMSEVYVPATNHWSPIIDGMVAGWRNPSASLNGELYALDCRDGCKLRMYDRTSDAWSRSVDSRLHLGNSRAMEAAALLPLGGKLCVIRNNMSITLVDVAKADDPARQTHLWETIAGKGQFKTFVTNLWSNLAGRNRLKSHIVHCQVLQA</sequence>